<reference evidence="1 2" key="2">
    <citation type="submission" date="2024-11" db="EMBL/GenBank/DDBJ databases">
        <title>Using genomics to understand microbial adaptation to soil warming.</title>
        <authorList>
            <person name="Deangelis K.M. PhD."/>
        </authorList>
    </citation>
    <scope>NUCLEOTIDE SEQUENCE [LARGE SCALE GENOMIC DNA]</scope>
    <source>
        <strain evidence="1 2">GAS97</strain>
    </source>
</reference>
<organism evidence="1 2">
    <name type="scientific">Caballeronia udeis</name>
    <dbReference type="NCBI Taxonomy" id="1232866"/>
    <lineage>
        <taxon>Bacteria</taxon>
        <taxon>Pseudomonadati</taxon>
        <taxon>Pseudomonadota</taxon>
        <taxon>Betaproteobacteria</taxon>
        <taxon>Burkholderiales</taxon>
        <taxon>Burkholderiaceae</taxon>
        <taxon>Caballeronia</taxon>
    </lineage>
</organism>
<gene>
    <name evidence="1" type="ORF">ABH943_006170</name>
</gene>
<evidence type="ECO:0000313" key="2">
    <source>
        <dbReference type="Proteomes" id="UP001620514"/>
    </source>
</evidence>
<comment type="caution">
    <text evidence="1">The sequence shown here is derived from an EMBL/GenBank/DDBJ whole genome shotgun (WGS) entry which is preliminary data.</text>
</comment>
<accession>A0ABW8MR30</accession>
<protein>
    <submittedName>
        <fullName evidence="1">Uncharacterized protein</fullName>
    </submittedName>
</protein>
<keyword evidence="2" id="KW-1185">Reference proteome</keyword>
<reference evidence="1 2" key="1">
    <citation type="submission" date="2024-10" db="EMBL/GenBank/DDBJ databases">
        <authorList>
            <person name="Deangelis K."/>
            <person name="Huntemann M."/>
            <person name="Clum A."/>
            <person name="Wang J."/>
            <person name="Palaniappan K."/>
            <person name="Ritter S."/>
            <person name="Chen I.-M."/>
            <person name="Stamatis D."/>
            <person name="Reddy T."/>
            <person name="O'Malley R."/>
            <person name="Daum C."/>
            <person name="Ng V."/>
            <person name="Ivanova N."/>
            <person name="Kyrpides N."/>
            <person name="Woyke T."/>
        </authorList>
    </citation>
    <scope>NUCLEOTIDE SEQUENCE [LARGE SCALE GENOMIC DNA]</scope>
    <source>
        <strain evidence="1 2">GAS97</strain>
    </source>
</reference>
<evidence type="ECO:0000313" key="1">
    <source>
        <dbReference type="EMBL" id="MFK4446138.1"/>
    </source>
</evidence>
<proteinExistence type="predicted"/>
<dbReference type="EMBL" id="JBIYDN010000023">
    <property type="protein sequence ID" value="MFK4446138.1"/>
    <property type="molecule type" value="Genomic_DNA"/>
</dbReference>
<name>A0ABW8MR30_9BURK</name>
<dbReference type="Proteomes" id="UP001620514">
    <property type="component" value="Unassembled WGS sequence"/>
</dbReference>
<sequence length="226" mass="25839">MKEPADGLKSRTCSTQVRRRASLGKNYDRRACSVGDLRPARIVSRYPDLTDRPSLIQRHRPSLPRFLSWPCFTFRRRACLFAWWKSPLTTLPPIQVGRRFWMLLSAWLQLFVRCDASIGRPSSSAGGVSNRICIGCLTRLPVGIPVIYRYRCTVEQRDVDSHGVRDCRQATTQWWSTVLDHLSQACLDGSLNRQMTAAIGLISFLERYEELLDTMYWTCCTSSDAG</sequence>